<protein>
    <submittedName>
        <fullName evidence="1">Uncharacterized protein</fullName>
    </submittedName>
</protein>
<feature type="non-terminal residue" evidence="1">
    <location>
        <position position="1"/>
    </location>
</feature>
<gene>
    <name evidence="1" type="ORF">LCGC14_2531170</name>
</gene>
<evidence type="ECO:0000313" key="1">
    <source>
        <dbReference type="EMBL" id="KKL12898.1"/>
    </source>
</evidence>
<proteinExistence type="predicted"/>
<dbReference type="AlphaFoldDB" id="A0A0F9DLQ7"/>
<reference evidence="1" key="1">
    <citation type="journal article" date="2015" name="Nature">
        <title>Complex archaea that bridge the gap between prokaryotes and eukaryotes.</title>
        <authorList>
            <person name="Spang A."/>
            <person name="Saw J.H."/>
            <person name="Jorgensen S.L."/>
            <person name="Zaremba-Niedzwiedzka K."/>
            <person name="Martijn J."/>
            <person name="Lind A.E."/>
            <person name="van Eijk R."/>
            <person name="Schleper C."/>
            <person name="Guy L."/>
            <person name="Ettema T.J."/>
        </authorList>
    </citation>
    <scope>NUCLEOTIDE SEQUENCE</scope>
</reference>
<sequence>IVLMALILKLFYRSFDRQTDILNQIRYLAMANSGILELEDDD</sequence>
<dbReference type="EMBL" id="LAZR01041081">
    <property type="protein sequence ID" value="KKL12898.1"/>
    <property type="molecule type" value="Genomic_DNA"/>
</dbReference>
<organism evidence="1">
    <name type="scientific">marine sediment metagenome</name>
    <dbReference type="NCBI Taxonomy" id="412755"/>
    <lineage>
        <taxon>unclassified sequences</taxon>
        <taxon>metagenomes</taxon>
        <taxon>ecological metagenomes</taxon>
    </lineage>
</organism>
<comment type="caution">
    <text evidence="1">The sequence shown here is derived from an EMBL/GenBank/DDBJ whole genome shotgun (WGS) entry which is preliminary data.</text>
</comment>
<name>A0A0F9DLQ7_9ZZZZ</name>
<accession>A0A0F9DLQ7</accession>